<accession>A0ABU8HKI2</accession>
<sequence>MFFLGIDIGKRHHEVELINDKGNPVGKALRPRNQEAKNYLII</sequence>
<comment type="caution">
    <text evidence="1">The sequence shown here is derived from an EMBL/GenBank/DDBJ whole genome shotgun (WGS) entry which is preliminary data.</text>
</comment>
<evidence type="ECO:0000313" key="1">
    <source>
        <dbReference type="EMBL" id="MEI5909629.1"/>
    </source>
</evidence>
<evidence type="ECO:0008006" key="3">
    <source>
        <dbReference type="Google" id="ProtNLM"/>
    </source>
</evidence>
<keyword evidence="2" id="KW-1185">Reference proteome</keyword>
<dbReference type="RefSeq" id="WP_336589072.1">
    <property type="nucleotide sequence ID" value="NZ_JBBAXC010000033.1"/>
</dbReference>
<proteinExistence type="predicted"/>
<gene>
    <name evidence="1" type="ORF">WAK64_21770</name>
</gene>
<dbReference type="EMBL" id="JBBAXC010000033">
    <property type="protein sequence ID" value="MEI5909629.1"/>
    <property type="molecule type" value="Genomic_DNA"/>
</dbReference>
<dbReference type="Proteomes" id="UP001312865">
    <property type="component" value="Unassembled WGS sequence"/>
</dbReference>
<protein>
    <recommendedName>
        <fullName evidence="3">IS110 family transposase</fullName>
    </recommendedName>
</protein>
<reference evidence="1 2" key="1">
    <citation type="journal article" date="2018" name="J. Microbiol.">
        <title>Bacillus spongiae sp. nov., isolated from sponge of Jeju Island.</title>
        <authorList>
            <person name="Lee G.E."/>
            <person name="Im W.T."/>
            <person name="Park J.S."/>
        </authorList>
    </citation>
    <scope>NUCLEOTIDE SEQUENCE [LARGE SCALE GENOMIC DNA]</scope>
    <source>
        <strain evidence="1 2">135PIL107-10</strain>
    </source>
</reference>
<evidence type="ECO:0000313" key="2">
    <source>
        <dbReference type="Proteomes" id="UP001312865"/>
    </source>
</evidence>
<name>A0ABU8HKI2_9BACI</name>
<organism evidence="1 2">
    <name type="scientific">Bacillus spongiae</name>
    <dbReference type="NCBI Taxonomy" id="2683610"/>
    <lineage>
        <taxon>Bacteria</taxon>
        <taxon>Bacillati</taxon>
        <taxon>Bacillota</taxon>
        <taxon>Bacilli</taxon>
        <taxon>Bacillales</taxon>
        <taxon>Bacillaceae</taxon>
        <taxon>Bacillus</taxon>
    </lineage>
</organism>